<keyword evidence="11" id="KW-1185">Reference proteome</keyword>
<keyword evidence="7 8" id="KW-0472">Membrane</keyword>
<dbReference type="CDD" id="cd17320">
    <property type="entry name" value="MFS_MdfA_MDR_like"/>
    <property type="match status" value="1"/>
</dbReference>
<feature type="transmembrane region" description="Helical" evidence="8">
    <location>
        <begin position="21"/>
        <end position="40"/>
    </location>
</feature>
<dbReference type="NCBIfam" id="TIGR00710">
    <property type="entry name" value="efflux_Bcr_CflA"/>
    <property type="match status" value="1"/>
</dbReference>
<feature type="transmembrane region" description="Helical" evidence="8">
    <location>
        <begin position="376"/>
        <end position="398"/>
    </location>
</feature>
<feature type="transmembrane region" description="Helical" evidence="8">
    <location>
        <begin position="60"/>
        <end position="76"/>
    </location>
</feature>
<evidence type="ECO:0000256" key="7">
    <source>
        <dbReference type="ARBA" id="ARBA00023136"/>
    </source>
</evidence>
<dbReference type="PROSITE" id="PS50850">
    <property type="entry name" value="MFS"/>
    <property type="match status" value="1"/>
</dbReference>
<evidence type="ECO:0000256" key="4">
    <source>
        <dbReference type="ARBA" id="ARBA00022475"/>
    </source>
</evidence>
<feature type="transmembrane region" description="Helical" evidence="8">
    <location>
        <begin position="344"/>
        <end position="364"/>
    </location>
</feature>
<dbReference type="InterPro" id="IPR004812">
    <property type="entry name" value="Efflux_drug-R_Bcr/CmlA"/>
</dbReference>
<evidence type="ECO:0000256" key="1">
    <source>
        <dbReference type="ARBA" id="ARBA00004651"/>
    </source>
</evidence>
<feature type="transmembrane region" description="Helical" evidence="8">
    <location>
        <begin position="145"/>
        <end position="168"/>
    </location>
</feature>
<dbReference type="InterPro" id="IPR011701">
    <property type="entry name" value="MFS"/>
</dbReference>
<feature type="transmembrane region" description="Helical" evidence="8">
    <location>
        <begin position="254"/>
        <end position="276"/>
    </location>
</feature>
<dbReference type="GO" id="GO:0005886">
    <property type="term" value="C:plasma membrane"/>
    <property type="evidence" value="ECO:0007669"/>
    <property type="project" value="UniProtKB-SubCell"/>
</dbReference>
<keyword evidence="4" id="KW-1003">Cell membrane</keyword>
<evidence type="ECO:0000256" key="3">
    <source>
        <dbReference type="ARBA" id="ARBA00022448"/>
    </source>
</evidence>
<evidence type="ECO:0000256" key="2">
    <source>
        <dbReference type="ARBA" id="ARBA00006236"/>
    </source>
</evidence>
<comment type="caution">
    <text evidence="10">The sequence shown here is derived from an EMBL/GenBank/DDBJ whole genome shotgun (WGS) entry which is preliminary data.</text>
</comment>
<comment type="subcellular location">
    <subcellularLocation>
        <location evidence="8">Cell inner membrane</location>
        <topology evidence="8">Multi-pass membrane protein</topology>
    </subcellularLocation>
    <subcellularLocation>
        <location evidence="1">Cell membrane</location>
        <topology evidence="1">Multi-pass membrane protein</topology>
    </subcellularLocation>
</comment>
<feature type="domain" description="Major facilitator superfamily (MFS) profile" evidence="9">
    <location>
        <begin position="21"/>
        <end position="404"/>
    </location>
</feature>
<evidence type="ECO:0000313" key="10">
    <source>
        <dbReference type="EMBL" id="TWG87273.1"/>
    </source>
</evidence>
<evidence type="ECO:0000313" key="11">
    <source>
        <dbReference type="Proteomes" id="UP000318141"/>
    </source>
</evidence>
<dbReference type="EMBL" id="VLJN01000010">
    <property type="protein sequence ID" value="TWG87273.1"/>
    <property type="molecule type" value="Genomic_DNA"/>
</dbReference>
<dbReference type="GO" id="GO:1990961">
    <property type="term" value="P:xenobiotic detoxification by transmembrane export across the plasma membrane"/>
    <property type="evidence" value="ECO:0007669"/>
    <property type="project" value="InterPro"/>
</dbReference>
<feature type="transmembrane region" description="Helical" evidence="8">
    <location>
        <begin position="288"/>
        <end position="307"/>
    </location>
</feature>
<dbReference type="AlphaFoldDB" id="A0A562BR76"/>
<reference evidence="10 11" key="1">
    <citation type="submission" date="2019-07" db="EMBL/GenBank/DDBJ databases">
        <title>Genome sequencing of lignin-degrading bacterial isolates.</title>
        <authorList>
            <person name="Gladden J."/>
        </authorList>
    </citation>
    <scope>NUCLEOTIDE SEQUENCE [LARGE SCALE GENOMIC DNA]</scope>
    <source>
        <strain evidence="10 11">J11</strain>
    </source>
</reference>
<keyword evidence="3 8" id="KW-0813">Transport</keyword>
<dbReference type="SUPFAM" id="SSF103473">
    <property type="entry name" value="MFS general substrate transporter"/>
    <property type="match status" value="1"/>
</dbReference>
<dbReference type="GO" id="GO:0042910">
    <property type="term" value="F:xenobiotic transmembrane transporter activity"/>
    <property type="evidence" value="ECO:0007669"/>
    <property type="project" value="InterPro"/>
</dbReference>
<organism evidence="10 11">
    <name type="scientific">Cupriavidus gilardii J11</name>
    <dbReference type="NCBI Taxonomy" id="936133"/>
    <lineage>
        <taxon>Bacteria</taxon>
        <taxon>Pseudomonadati</taxon>
        <taxon>Pseudomonadota</taxon>
        <taxon>Betaproteobacteria</taxon>
        <taxon>Burkholderiales</taxon>
        <taxon>Burkholderiaceae</taxon>
        <taxon>Cupriavidus</taxon>
    </lineage>
</organism>
<feature type="transmembrane region" description="Helical" evidence="8">
    <location>
        <begin position="313"/>
        <end position="332"/>
    </location>
</feature>
<feature type="transmembrane region" description="Helical" evidence="8">
    <location>
        <begin position="223"/>
        <end position="242"/>
    </location>
</feature>
<dbReference type="Pfam" id="PF07690">
    <property type="entry name" value="MFS_1"/>
    <property type="match status" value="1"/>
</dbReference>
<proteinExistence type="inferred from homology"/>
<keyword evidence="6 8" id="KW-1133">Transmembrane helix</keyword>
<dbReference type="InterPro" id="IPR036259">
    <property type="entry name" value="MFS_trans_sf"/>
</dbReference>
<keyword evidence="8" id="KW-0997">Cell inner membrane</keyword>
<evidence type="ECO:0000256" key="8">
    <source>
        <dbReference type="RuleBase" id="RU365088"/>
    </source>
</evidence>
<name>A0A562BR76_9BURK</name>
<dbReference type="PANTHER" id="PTHR43124:SF3">
    <property type="entry name" value="CHLORAMPHENICOL EFFLUX PUMP RV0191"/>
    <property type="match status" value="1"/>
</dbReference>
<feature type="transmembrane region" description="Helical" evidence="8">
    <location>
        <begin position="112"/>
        <end position="133"/>
    </location>
</feature>
<dbReference type="Proteomes" id="UP000318141">
    <property type="component" value="Unassembled WGS sequence"/>
</dbReference>
<dbReference type="Gene3D" id="1.20.1720.10">
    <property type="entry name" value="Multidrug resistance protein D"/>
    <property type="match status" value="1"/>
</dbReference>
<sequence length="404" mass="42228">MQTSQQPQQSRKPFTPAVRAPMWLLVLVTLSGTMAMHIFVPALPLAGTDLHASPAGMQQTITYYVLGLAFGQLIYGPVSDTIGRRPTLLVGLALYLCASIVALFAPSLQWLLLARMAQALGGAAGITLGRSIVRDTAAPGRVTSDLALLNLLTLVGPGLSPVVGSFLADQFGWRAIYVFLVAIASLMVFFAWRMLPETNMDRRALAFGTIARDYGQLLRNPRYLGFMLGGACSTTALYPYLATSAYIVHGQLGLPVWQIGWFASVTIAGASLGTMVTRRLSGQFRPEVFLNVGAGLSLSMAVLLLVVQLGGWLTAPLLIAITFTLTVGAGLASPAALSRSISVVPGLTGAAAGLYGCGQMAIGALGTKLVGYGSDPALACATVQILITGTALGAYHVATRSKAA</sequence>
<protein>
    <recommendedName>
        <fullName evidence="8">Bcr/CflA family efflux transporter</fullName>
    </recommendedName>
</protein>
<gene>
    <name evidence="10" type="ORF">L602_001800000820</name>
</gene>
<evidence type="ECO:0000259" key="9">
    <source>
        <dbReference type="PROSITE" id="PS50850"/>
    </source>
</evidence>
<evidence type="ECO:0000256" key="6">
    <source>
        <dbReference type="ARBA" id="ARBA00022989"/>
    </source>
</evidence>
<comment type="similarity">
    <text evidence="2 8">Belongs to the major facilitator superfamily. Bcr/CmlA family.</text>
</comment>
<keyword evidence="5 8" id="KW-0812">Transmembrane</keyword>
<feature type="transmembrane region" description="Helical" evidence="8">
    <location>
        <begin position="88"/>
        <end position="106"/>
    </location>
</feature>
<dbReference type="PANTHER" id="PTHR43124">
    <property type="entry name" value="PURINE EFFLUX PUMP PBUE"/>
    <property type="match status" value="1"/>
</dbReference>
<feature type="transmembrane region" description="Helical" evidence="8">
    <location>
        <begin position="174"/>
        <end position="195"/>
    </location>
</feature>
<accession>A0A562BR76</accession>
<dbReference type="InterPro" id="IPR050189">
    <property type="entry name" value="MFS_Efflux_Transporters"/>
</dbReference>
<evidence type="ECO:0000256" key="5">
    <source>
        <dbReference type="ARBA" id="ARBA00022692"/>
    </source>
</evidence>
<dbReference type="InterPro" id="IPR020846">
    <property type="entry name" value="MFS_dom"/>
</dbReference>